<feature type="region of interest" description="Disordered" evidence="1">
    <location>
        <begin position="916"/>
        <end position="1047"/>
    </location>
</feature>
<feature type="region of interest" description="Disordered" evidence="1">
    <location>
        <begin position="331"/>
        <end position="382"/>
    </location>
</feature>
<feature type="region of interest" description="Disordered" evidence="1">
    <location>
        <begin position="1"/>
        <end position="30"/>
    </location>
</feature>
<dbReference type="STRING" id="401625.A0A0P1BRI4"/>
<dbReference type="InterPro" id="IPR045142">
    <property type="entry name" value="BCAS3-like"/>
</dbReference>
<dbReference type="Proteomes" id="UP000054845">
    <property type="component" value="Unassembled WGS sequence"/>
</dbReference>
<dbReference type="Gene3D" id="2.130.10.10">
    <property type="entry name" value="YVTN repeat-like/Quinoprotein amine dehydrogenase"/>
    <property type="match status" value="1"/>
</dbReference>
<feature type="compositionally biased region" description="Low complexity" evidence="1">
    <location>
        <begin position="331"/>
        <end position="362"/>
    </location>
</feature>
<dbReference type="SUPFAM" id="SSF50998">
    <property type="entry name" value="Quinoprotein alcohol dehydrogenase-like"/>
    <property type="match status" value="1"/>
</dbReference>
<dbReference type="PANTHER" id="PTHR13268:SF0">
    <property type="entry name" value="BCAS3 MICROTUBULE ASSOCIATED CELL MIGRATION FACTOR"/>
    <property type="match status" value="1"/>
</dbReference>
<evidence type="ECO:0000313" key="3">
    <source>
        <dbReference type="Proteomes" id="UP000054845"/>
    </source>
</evidence>
<keyword evidence="3" id="KW-1185">Reference proteome</keyword>
<proteinExistence type="predicted"/>
<dbReference type="GO" id="GO:0005737">
    <property type="term" value="C:cytoplasm"/>
    <property type="evidence" value="ECO:0007669"/>
    <property type="project" value="TreeGrafter"/>
</dbReference>
<feature type="compositionally biased region" description="Polar residues" evidence="1">
    <location>
        <begin position="1106"/>
        <end position="1115"/>
    </location>
</feature>
<feature type="compositionally biased region" description="Polar residues" evidence="1">
    <location>
        <begin position="1"/>
        <end position="14"/>
    </location>
</feature>
<dbReference type="AlphaFoldDB" id="A0A0P1BRI4"/>
<feature type="region of interest" description="Disordered" evidence="1">
    <location>
        <begin position="1106"/>
        <end position="1178"/>
    </location>
</feature>
<organism evidence="2 3">
    <name type="scientific">Ceraceosorus bombacis</name>
    <dbReference type="NCBI Taxonomy" id="401625"/>
    <lineage>
        <taxon>Eukaryota</taxon>
        <taxon>Fungi</taxon>
        <taxon>Dikarya</taxon>
        <taxon>Basidiomycota</taxon>
        <taxon>Ustilaginomycotina</taxon>
        <taxon>Exobasidiomycetes</taxon>
        <taxon>Ceraceosorales</taxon>
        <taxon>Ceraceosoraceae</taxon>
        <taxon>Ceraceosorus</taxon>
    </lineage>
</organism>
<accession>A0A0P1BRI4</accession>
<feature type="region of interest" description="Disordered" evidence="1">
    <location>
        <begin position="816"/>
        <end position="843"/>
    </location>
</feature>
<evidence type="ECO:0000256" key="1">
    <source>
        <dbReference type="SAM" id="MobiDB-lite"/>
    </source>
</evidence>
<feature type="compositionally biased region" description="Polar residues" evidence="1">
    <location>
        <begin position="654"/>
        <end position="669"/>
    </location>
</feature>
<feature type="compositionally biased region" description="Basic and acidic residues" evidence="1">
    <location>
        <begin position="1014"/>
        <end position="1044"/>
    </location>
</feature>
<protein>
    <submittedName>
        <fullName evidence="2">WD40 repeat protein</fullName>
    </submittedName>
</protein>
<dbReference type="PANTHER" id="PTHR13268">
    <property type="entry name" value="BREAST CARCINOMA AMPLIFIED SEQUENCE 3"/>
    <property type="match status" value="1"/>
</dbReference>
<feature type="compositionally biased region" description="Basic residues" evidence="1">
    <location>
        <begin position="1166"/>
        <end position="1178"/>
    </location>
</feature>
<feature type="compositionally biased region" description="Low complexity" evidence="1">
    <location>
        <begin position="916"/>
        <end position="953"/>
    </location>
</feature>
<feature type="region of interest" description="Disordered" evidence="1">
    <location>
        <begin position="1060"/>
        <end position="1085"/>
    </location>
</feature>
<dbReference type="GO" id="GO:0042594">
    <property type="term" value="P:response to starvation"/>
    <property type="evidence" value="ECO:0007669"/>
    <property type="project" value="TreeGrafter"/>
</dbReference>
<feature type="compositionally biased region" description="Low complexity" evidence="1">
    <location>
        <begin position="1061"/>
        <end position="1075"/>
    </location>
</feature>
<dbReference type="GO" id="GO:0006914">
    <property type="term" value="P:autophagy"/>
    <property type="evidence" value="ECO:0007669"/>
    <property type="project" value="InterPro"/>
</dbReference>
<dbReference type="EMBL" id="CCYA01000276">
    <property type="protein sequence ID" value="CEH18729.1"/>
    <property type="molecule type" value="Genomic_DNA"/>
</dbReference>
<feature type="compositionally biased region" description="Basic and acidic residues" evidence="1">
    <location>
        <begin position="370"/>
        <end position="379"/>
    </location>
</feature>
<feature type="region of interest" description="Disordered" evidence="1">
    <location>
        <begin position="259"/>
        <end position="295"/>
    </location>
</feature>
<sequence length="1178" mass="125034">MTTADSQLDASTASAGDLPALHRQGRPDTGRVVLPLSAPQTSLIESLSDALAAAGSTASTLLKQSKERAAALASALSKSQHALNLTSSDRQSSRAPEVQAMFDPEGQLDADELQSSLAALSGLGHGSQRITWARWEQFADQHILLLGYDTGGLQVYALTGEELEERLNIHGLLLPNEEPAGAVVTKLSSDPSIGALQAASARLVSGASYVAVGLGSVVHILDARTLKLERSVSSTADPAHSADLPFDLSDRIFAFATTEQSAHPPGIWRPDGAAGHPRTPAHRGGSQRGATSQSYLGPREAIQTGVQLTEHARKLGGTVLDAALTWGSARWSGASGSASRIDTTSSTSPRQSSLTSSGSSPRPSHPKLATSDRERERATLPRYKPRTAVKVIDLRSGRVLAHFTPRPQRSAADIALLRFSPTGHQILTADRRGHAASIFELRPSALHQQVADVWHCLSLFRGHTSARIVDAKWSSNSAYATLLSARGTAHVYALTPHQDGRRKGPLSYPLETFLDCTARTARARSLTKAVQQSAAAHEDANLPSDAWWTESMAHACPTMALVEPLTPSHEKLLSFMNPGQITDSSAEVFHLLIMDPRNIVLNAHRISISARKGTEPTTAGEAPGASALSTMMHRARSASTTVAGVRLSSDELGRNTSQASTRTPRSLSQPLPVMSGTCERLAAWLDLARKDDSDEVRSKHLGLLSHKRFGSAPMLAQAYSTVVGRAEVHSCEPRALARSPYLSRQISFRTYAIMAHDGPSTQPRYSDLQRSNTHRNAVRDQVLAENSSDDPIHGIDYNLASAIQVEQFTSGAAAAAEDVDSARSPTSRIPAFPQGQRARQPSWTSRATSGIGAIPIRAGAFAVAGSLDRARRSLIDAHNARRKIIAAEAKNSSTPSLSFEDVDSDLAIFADAVARAQRSSQTSTSGASRSYSFSSSRAAGAAGPESGESGGSADTPLTVHDEEDDSAYEDDGGSACWEAARGANEDEEGDTNGWDSFADQEFGGRGLKSPSRPAGDKYTSDSRARHTNLEPSHDNRQESRKEATGDYIGVFDEDLAIVGPVGASSSSSKSVGDASDFGEGSIPGSLPIAAQHLQYTRQQAARKQVALTQPSSLQVRSLGAQPGSLSEDPESDIALKHTSHASRSDQDSTLAQGSRLAPASSGGSRKTAKRRMKPASYE</sequence>
<dbReference type="InterPro" id="IPR015943">
    <property type="entry name" value="WD40/YVTN_repeat-like_dom_sf"/>
</dbReference>
<dbReference type="InterPro" id="IPR011047">
    <property type="entry name" value="Quinoprotein_ADH-like_sf"/>
</dbReference>
<feature type="region of interest" description="Disordered" evidence="1">
    <location>
        <begin position="648"/>
        <end position="672"/>
    </location>
</feature>
<evidence type="ECO:0000313" key="2">
    <source>
        <dbReference type="EMBL" id="CEH18729.1"/>
    </source>
</evidence>
<name>A0A0P1BRI4_9BASI</name>
<dbReference type="OrthoDB" id="25778at2759"/>
<feature type="compositionally biased region" description="Acidic residues" evidence="1">
    <location>
        <begin position="961"/>
        <end position="972"/>
    </location>
</feature>
<reference evidence="3" key="1">
    <citation type="submission" date="2014-09" db="EMBL/GenBank/DDBJ databases">
        <authorList>
            <person name="Sharma Rahul"/>
            <person name="Thines Marco"/>
        </authorList>
    </citation>
    <scope>NUCLEOTIDE SEQUENCE [LARGE SCALE GENOMIC DNA]</scope>
</reference>